<keyword evidence="4" id="KW-0539">Nucleus</keyword>
<evidence type="ECO:0000256" key="4">
    <source>
        <dbReference type="RuleBase" id="RU367031"/>
    </source>
</evidence>
<evidence type="ECO:0000256" key="2">
    <source>
        <dbReference type="ARBA" id="ARBA00023125"/>
    </source>
</evidence>
<feature type="region of interest" description="Disordered" evidence="5">
    <location>
        <begin position="86"/>
        <end position="176"/>
    </location>
</feature>
<keyword evidence="8" id="KW-1185">Reference proteome</keyword>
<feature type="region of interest" description="Disordered" evidence="5">
    <location>
        <begin position="1"/>
        <end position="60"/>
    </location>
</feature>
<dbReference type="Gene3D" id="3.30.1330.80">
    <property type="entry name" value="Hypothetical protein, similar to alpha- acetolactate decarboxylase, domain 2"/>
    <property type="match status" value="1"/>
</dbReference>
<reference evidence="7" key="2">
    <citation type="journal article" date="2024" name="Plant">
        <title>Genomic evolution and insights into agronomic trait innovations of Sesamum species.</title>
        <authorList>
            <person name="Miao H."/>
            <person name="Wang L."/>
            <person name="Qu L."/>
            <person name="Liu H."/>
            <person name="Sun Y."/>
            <person name="Le M."/>
            <person name="Wang Q."/>
            <person name="Wei S."/>
            <person name="Zheng Y."/>
            <person name="Lin W."/>
            <person name="Duan Y."/>
            <person name="Cao H."/>
            <person name="Xiong S."/>
            <person name="Wang X."/>
            <person name="Wei L."/>
            <person name="Li C."/>
            <person name="Ma Q."/>
            <person name="Ju M."/>
            <person name="Zhao R."/>
            <person name="Li G."/>
            <person name="Mu C."/>
            <person name="Tian Q."/>
            <person name="Mei H."/>
            <person name="Zhang T."/>
            <person name="Gao T."/>
            <person name="Zhang H."/>
        </authorList>
    </citation>
    <scope>NUCLEOTIDE SEQUENCE</scope>
    <source>
        <strain evidence="7">K16</strain>
    </source>
</reference>
<feature type="domain" description="PPC" evidence="6">
    <location>
        <begin position="230"/>
        <end position="375"/>
    </location>
</feature>
<feature type="compositionally biased region" description="Polar residues" evidence="5">
    <location>
        <begin position="35"/>
        <end position="48"/>
    </location>
</feature>
<accession>A0AAE1WAR6</accession>
<dbReference type="AlphaFoldDB" id="A0AAE1WAR6"/>
<evidence type="ECO:0000259" key="6">
    <source>
        <dbReference type="PROSITE" id="PS51742"/>
    </source>
</evidence>
<dbReference type="Proteomes" id="UP001289374">
    <property type="component" value="Unassembled WGS sequence"/>
</dbReference>
<dbReference type="Pfam" id="PF03479">
    <property type="entry name" value="PCC"/>
    <property type="match status" value="1"/>
</dbReference>
<evidence type="ECO:0000313" key="7">
    <source>
        <dbReference type="EMBL" id="KAK4389905.1"/>
    </source>
</evidence>
<evidence type="ECO:0000256" key="3">
    <source>
        <dbReference type="ARBA" id="ARBA00023163"/>
    </source>
</evidence>
<comment type="domain">
    <text evidence="4">The PPC domain mediates interactions between AHL proteins.</text>
</comment>
<dbReference type="SUPFAM" id="SSF117856">
    <property type="entry name" value="AF0104/ALDC/Ptd012-like"/>
    <property type="match status" value="1"/>
</dbReference>
<sequence length="428" mass="44202">MDSQDSSAPPPHLSHHHHPQPLPPSHPGLLLGQHSQTPQHLPNNSYQLPNSNSSINPTTSATTNTAIMHQQNPRFPFNSMAAAAAAAAGQKPLDHIQSEGSPSGGGGAGFSIEPARKKRGRPRKYSPDNSIGLGLSPAPVSQISSVMPHNDSGGGGTPSSDTPAKRNRGRPPGSVKRQMDALGAPGVGFTPHVITVNAGEVPLSVSREALTMLYLDLTHVITHPILETLKTIYLMAMFAWMGDLEDIASKIMAFSQQGPRTVCILSANGAICNVTLRQPAMSGGTVTYEGRFEIISLSGSFLLSESNGNRSRTGGLSVSLAGSDGRVLGGGVAGMLKAASPVQVIVGSFIADGKKSKTGTSSTPSSHMLNFGAPMTGASPSPGASSESGEDNDDSPLNRGSGPYGNAGQPAFLVLNRSPCSLADSNMI</sequence>
<name>A0AAE1WAR6_9LAMI</name>
<proteinExistence type="predicted"/>
<comment type="function">
    <text evidence="4">Transcription factor that specifically binds AT-rich DNA sequences related to the nuclear matrix attachment regions (MARs).</text>
</comment>
<dbReference type="InterPro" id="IPR005175">
    <property type="entry name" value="PPC_dom"/>
</dbReference>
<organism evidence="7 8">
    <name type="scientific">Sesamum angolense</name>
    <dbReference type="NCBI Taxonomy" id="2727404"/>
    <lineage>
        <taxon>Eukaryota</taxon>
        <taxon>Viridiplantae</taxon>
        <taxon>Streptophyta</taxon>
        <taxon>Embryophyta</taxon>
        <taxon>Tracheophyta</taxon>
        <taxon>Spermatophyta</taxon>
        <taxon>Magnoliopsida</taxon>
        <taxon>eudicotyledons</taxon>
        <taxon>Gunneridae</taxon>
        <taxon>Pentapetalae</taxon>
        <taxon>asterids</taxon>
        <taxon>lamiids</taxon>
        <taxon>Lamiales</taxon>
        <taxon>Pedaliaceae</taxon>
        <taxon>Sesamum</taxon>
    </lineage>
</organism>
<feature type="compositionally biased region" description="Low complexity" evidence="5">
    <location>
        <begin position="377"/>
        <end position="387"/>
    </location>
</feature>
<protein>
    <recommendedName>
        <fullName evidence="4">AT-hook motif nuclear-localized protein</fullName>
    </recommendedName>
</protein>
<evidence type="ECO:0000256" key="1">
    <source>
        <dbReference type="ARBA" id="ARBA00023015"/>
    </source>
</evidence>
<dbReference type="PROSITE" id="PS51742">
    <property type="entry name" value="PPC"/>
    <property type="match status" value="1"/>
</dbReference>
<feature type="region of interest" description="Disordered" evidence="5">
    <location>
        <begin position="354"/>
        <end position="410"/>
    </location>
</feature>
<reference evidence="7" key="1">
    <citation type="submission" date="2020-06" db="EMBL/GenBank/DDBJ databases">
        <authorList>
            <person name="Li T."/>
            <person name="Hu X."/>
            <person name="Zhang T."/>
            <person name="Song X."/>
            <person name="Zhang H."/>
            <person name="Dai N."/>
            <person name="Sheng W."/>
            <person name="Hou X."/>
            <person name="Wei L."/>
        </authorList>
    </citation>
    <scope>NUCLEOTIDE SEQUENCE</scope>
    <source>
        <strain evidence="7">K16</strain>
        <tissue evidence="7">Leaf</tissue>
    </source>
</reference>
<feature type="compositionally biased region" description="Low complexity" evidence="5">
    <location>
        <begin position="49"/>
        <end position="60"/>
    </location>
</feature>
<keyword evidence="2 4" id="KW-0238">DNA-binding</keyword>
<comment type="caution">
    <text evidence="7">The sequence shown here is derived from an EMBL/GenBank/DDBJ whole genome shotgun (WGS) entry which is preliminary data.</text>
</comment>
<gene>
    <name evidence="7" type="ORF">Sango_2327500</name>
</gene>
<dbReference type="CDD" id="cd11378">
    <property type="entry name" value="DUF296"/>
    <property type="match status" value="1"/>
</dbReference>
<dbReference type="GO" id="GO:0005634">
    <property type="term" value="C:nucleus"/>
    <property type="evidence" value="ECO:0007669"/>
    <property type="project" value="UniProtKB-SubCell"/>
</dbReference>
<keyword evidence="3 4" id="KW-0804">Transcription</keyword>
<dbReference type="EMBL" id="JACGWL010000013">
    <property type="protein sequence ID" value="KAK4389905.1"/>
    <property type="molecule type" value="Genomic_DNA"/>
</dbReference>
<keyword evidence="1 4" id="KW-0805">Transcription regulation</keyword>
<dbReference type="InterPro" id="IPR039605">
    <property type="entry name" value="AHL"/>
</dbReference>
<evidence type="ECO:0000256" key="5">
    <source>
        <dbReference type="SAM" id="MobiDB-lite"/>
    </source>
</evidence>
<comment type="subcellular location">
    <subcellularLocation>
        <location evidence="4">Nucleus</location>
    </subcellularLocation>
</comment>
<dbReference type="PANTHER" id="PTHR31500">
    <property type="entry name" value="AT-HOOK MOTIF NUCLEAR-LOCALIZED PROTEIN 9"/>
    <property type="match status" value="1"/>
</dbReference>
<dbReference type="PANTHER" id="PTHR31500:SF51">
    <property type="entry name" value="AT-HOOK MOTIF NUCLEAR-LOCALIZED PROTEIN 8"/>
    <property type="match status" value="1"/>
</dbReference>
<dbReference type="GO" id="GO:0003680">
    <property type="term" value="F:minor groove of adenine-thymine-rich DNA binding"/>
    <property type="evidence" value="ECO:0007669"/>
    <property type="project" value="UniProtKB-UniRule"/>
</dbReference>
<evidence type="ECO:0000313" key="8">
    <source>
        <dbReference type="Proteomes" id="UP001289374"/>
    </source>
</evidence>